<dbReference type="PANTHER" id="PTHR10509:SF14">
    <property type="entry name" value="CAFFEOYL-COA O-METHYLTRANSFERASE 3-RELATED"/>
    <property type="match status" value="1"/>
</dbReference>
<dbReference type="SUPFAM" id="SSF53335">
    <property type="entry name" value="S-adenosyl-L-methionine-dependent methyltransferases"/>
    <property type="match status" value="1"/>
</dbReference>
<gene>
    <name evidence="5" type="ORF">B0I36DRAFT_331446</name>
</gene>
<dbReference type="GO" id="GO:0032259">
    <property type="term" value="P:methylation"/>
    <property type="evidence" value="ECO:0007669"/>
    <property type="project" value="UniProtKB-KW"/>
</dbReference>
<dbReference type="PROSITE" id="PS51682">
    <property type="entry name" value="SAM_OMT_I"/>
    <property type="match status" value="1"/>
</dbReference>
<dbReference type="InterPro" id="IPR050362">
    <property type="entry name" value="Cation-dep_OMT"/>
</dbReference>
<evidence type="ECO:0000313" key="5">
    <source>
        <dbReference type="EMBL" id="KAH7024446.1"/>
    </source>
</evidence>
<dbReference type="Pfam" id="PF01596">
    <property type="entry name" value="Methyltransf_3"/>
    <property type="match status" value="1"/>
</dbReference>
<proteinExistence type="inferred from homology"/>
<protein>
    <submittedName>
        <fullName evidence="5">S-adenosyl-L-methionine-dependent methyltransferase</fullName>
    </submittedName>
</protein>
<evidence type="ECO:0000256" key="3">
    <source>
        <dbReference type="ARBA" id="ARBA00022691"/>
    </source>
</evidence>
<sequence length="229" mass="24729">MSLQAVMNFDNFHKAKLVEDMASKSMLRPNPRLEQTLASSTAAGIPPISVRPMAGQFLSVLTRAMGAKSVLEIGTLGGYSAILFAEAGARVTTVEIDPKCHEVAVENTKGLDIEVVLGSGLEVMPRLAEEGKKFDMVFIDAHLDDEWEHFDWAVKLTRPGGCIVLDDVVAALFYKGLVNEDEGAAKETFMGRIGSDERVSVALMPTVATHPMSPTPMFNGFIMATVLGE</sequence>
<comment type="caution">
    <text evidence="5">The sequence shown here is derived from an EMBL/GenBank/DDBJ whole genome shotgun (WGS) entry which is preliminary data.</text>
</comment>
<dbReference type="GeneID" id="70184525"/>
<name>A0A9P9BPD7_9PEZI</name>
<evidence type="ECO:0000256" key="2">
    <source>
        <dbReference type="ARBA" id="ARBA00022679"/>
    </source>
</evidence>
<dbReference type="CDD" id="cd02440">
    <property type="entry name" value="AdoMet_MTases"/>
    <property type="match status" value="1"/>
</dbReference>
<dbReference type="GO" id="GO:0008171">
    <property type="term" value="F:O-methyltransferase activity"/>
    <property type="evidence" value="ECO:0007669"/>
    <property type="project" value="InterPro"/>
</dbReference>
<keyword evidence="3" id="KW-0949">S-adenosyl-L-methionine</keyword>
<comment type="similarity">
    <text evidence="4">Belongs to the class I-like SAM-binding methyltransferase superfamily. Cation-dependent O-methyltransferase family.</text>
</comment>
<dbReference type="Gene3D" id="3.40.50.150">
    <property type="entry name" value="Vaccinia Virus protein VP39"/>
    <property type="match status" value="1"/>
</dbReference>
<keyword evidence="1 5" id="KW-0489">Methyltransferase</keyword>
<dbReference type="RefSeq" id="XP_046007994.1">
    <property type="nucleotide sequence ID" value="XM_046154979.1"/>
</dbReference>
<dbReference type="OrthoDB" id="10251242at2759"/>
<evidence type="ECO:0000256" key="4">
    <source>
        <dbReference type="ARBA" id="ARBA00023453"/>
    </source>
</evidence>
<accession>A0A9P9BPD7</accession>
<keyword evidence="6" id="KW-1185">Reference proteome</keyword>
<dbReference type="GO" id="GO:0008757">
    <property type="term" value="F:S-adenosylmethionine-dependent methyltransferase activity"/>
    <property type="evidence" value="ECO:0007669"/>
    <property type="project" value="TreeGrafter"/>
</dbReference>
<evidence type="ECO:0000313" key="6">
    <source>
        <dbReference type="Proteomes" id="UP000756346"/>
    </source>
</evidence>
<keyword evidence="2" id="KW-0808">Transferase</keyword>
<dbReference type="Proteomes" id="UP000756346">
    <property type="component" value="Unassembled WGS sequence"/>
</dbReference>
<dbReference type="EMBL" id="JAGTJQ010000009">
    <property type="protein sequence ID" value="KAH7024446.1"/>
    <property type="molecule type" value="Genomic_DNA"/>
</dbReference>
<evidence type="ECO:0000256" key="1">
    <source>
        <dbReference type="ARBA" id="ARBA00022603"/>
    </source>
</evidence>
<reference evidence="5" key="1">
    <citation type="journal article" date="2021" name="Nat. Commun.">
        <title>Genetic determinants of endophytism in the Arabidopsis root mycobiome.</title>
        <authorList>
            <person name="Mesny F."/>
            <person name="Miyauchi S."/>
            <person name="Thiergart T."/>
            <person name="Pickel B."/>
            <person name="Atanasova L."/>
            <person name="Karlsson M."/>
            <person name="Huettel B."/>
            <person name="Barry K.W."/>
            <person name="Haridas S."/>
            <person name="Chen C."/>
            <person name="Bauer D."/>
            <person name="Andreopoulos W."/>
            <person name="Pangilinan J."/>
            <person name="LaButti K."/>
            <person name="Riley R."/>
            <person name="Lipzen A."/>
            <person name="Clum A."/>
            <person name="Drula E."/>
            <person name="Henrissat B."/>
            <person name="Kohler A."/>
            <person name="Grigoriev I.V."/>
            <person name="Martin F.M."/>
            <person name="Hacquard S."/>
        </authorList>
    </citation>
    <scope>NUCLEOTIDE SEQUENCE</scope>
    <source>
        <strain evidence="5">MPI-CAGE-CH-0230</strain>
    </source>
</reference>
<dbReference type="InterPro" id="IPR029063">
    <property type="entry name" value="SAM-dependent_MTases_sf"/>
</dbReference>
<dbReference type="InterPro" id="IPR002935">
    <property type="entry name" value="SAM_O-MeTrfase"/>
</dbReference>
<dbReference type="PANTHER" id="PTHR10509">
    <property type="entry name" value="O-METHYLTRANSFERASE-RELATED"/>
    <property type="match status" value="1"/>
</dbReference>
<dbReference type="AlphaFoldDB" id="A0A9P9BPD7"/>
<organism evidence="5 6">
    <name type="scientific">Microdochium trichocladiopsis</name>
    <dbReference type="NCBI Taxonomy" id="1682393"/>
    <lineage>
        <taxon>Eukaryota</taxon>
        <taxon>Fungi</taxon>
        <taxon>Dikarya</taxon>
        <taxon>Ascomycota</taxon>
        <taxon>Pezizomycotina</taxon>
        <taxon>Sordariomycetes</taxon>
        <taxon>Xylariomycetidae</taxon>
        <taxon>Xylariales</taxon>
        <taxon>Microdochiaceae</taxon>
        <taxon>Microdochium</taxon>
    </lineage>
</organism>